<dbReference type="GeneID" id="18257345"/>
<dbReference type="HOGENOM" id="CLU_762906_0_0_1"/>
<dbReference type="RefSeq" id="XP_006693745.1">
    <property type="nucleotide sequence ID" value="XM_006693682.1"/>
</dbReference>
<dbReference type="EMBL" id="GL988041">
    <property type="protein sequence ID" value="EGS21449.1"/>
    <property type="molecule type" value="Genomic_DNA"/>
</dbReference>
<proteinExistence type="predicted"/>
<accession>G0S5I4</accession>
<dbReference type="AlphaFoldDB" id="G0S5I4"/>
<dbReference type="KEGG" id="cthr:CTHT_0033070"/>
<dbReference type="Proteomes" id="UP000008066">
    <property type="component" value="Unassembled WGS sequence"/>
</dbReference>
<organism evidence="2">
    <name type="scientific">Chaetomium thermophilum (strain DSM 1495 / CBS 144.50 / IMI 039719)</name>
    <name type="common">Thermochaetoides thermophila</name>
    <dbReference type="NCBI Taxonomy" id="759272"/>
    <lineage>
        <taxon>Eukaryota</taxon>
        <taxon>Fungi</taxon>
        <taxon>Dikarya</taxon>
        <taxon>Ascomycota</taxon>
        <taxon>Pezizomycotina</taxon>
        <taxon>Sordariomycetes</taxon>
        <taxon>Sordariomycetidae</taxon>
        <taxon>Sordariales</taxon>
        <taxon>Chaetomiaceae</taxon>
        <taxon>Thermochaetoides</taxon>
    </lineage>
</organism>
<dbReference type="STRING" id="759272.G0S5I4"/>
<evidence type="ECO:0000313" key="2">
    <source>
        <dbReference type="Proteomes" id="UP000008066"/>
    </source>
</evidence>
<protein>
    <submittedName>
        <fullName evidence="1">Uncharacterized protein</fullName>
    </submittedName>
</protein>
<name>G0S5I4_CHATD</name>
<sequence length="363" mass="41352">MPFSLSPARRACSAQGNLSIYNQAIRPRGEIDISPSHQQRYIREQVDLPSRYSRRLVKSREERSSHEGTYIREEYSINESWTMSLFNSFVPALIRSRIPRFNALRGVQEVVQHLQAPHSLEPQMNEESGIGQNGMTLAPVAVASRRGTRAIWDLTSNMANGESRPSQSGVNWRYASNGAQGLVTSGQEYLRHHESSYDSNFERFQYIQGTQGILHGLPENLSAEEVTMLSGAMPSALVAKLARQVGVEPQDRGYEERSWIHVVVYICLWATYRIFFWLAPLVASLLQWVTEWERDHHYVQEALIRLTRFLFGFNLLLSSMRETRCAKAITSFFGVIVDDALGGVREFSDRLAAGKLDRPLWEI</sequence>
<gene>
    <name evidence="1" type="ORF">CTHT_0033070</name>
</gene>
<keyword evidence="2" id="KW-1185">Reference proteome</keyword>
<reference evidence="1 2" key="1">
    <citation type="journal article" date="2011" name="Cell">
        <title>Insight into structure and assembly of the nuclear pore complex by utilizing the genome of a eukaryotic thermophile.</title>
        <authorList>
            <person name="Amlacher S."/>
            <person name="Sarges P."/>
            <person name="Flemming D."/>
            <person name="van Noort V."/>
            <person name="Kunze R."/>
            <person name="Devos D.P."/>
            <person name="Arumugam M."/>
            <person name="Bork P."/>
            <person name="Hurt E."/>
        </authorList>
    </citation>
    <scope>NUCLEOTIDE SEQUENCE [LARGE SCALE GENOMIC DNA]</scope>
    <source>
        <strain evidence="2">DSM 1495 / CBS 144.50 / IMI 039719</strain>
    </source>
</reference>
<evidence type="ECO:0000313" key="1">
    <source>
        <dbReference type="EMBL" id="EGS21449.1"/>
    </source>
</evidence>
<dbReference type="OrthoDB" id="5220781at2759"/>
<dbReference type="eggNOG" id="ENOG502TGZR">
    <property type="taxonomic scope" value="Eukaryota"/>
</dbReference>